<dbReference type="InParanoid" id="A0A423PPP5"/>
<keyword evidence="5" id="KW-1185">Reference proteome</keyword>
<dbReference type="InterPro" id="IPR028344">
    <property type="entry name" value="ParE1/4"/>
</dbReference>
<reference evidence="4 5" key="1">
    <citation type="submission" date="2013-10" db="EMBL/GenBank/DDBJ databases">
        <title>Salinisphaera japonica YTM-1 Genome Sequencing.</title>
        <authorList>
            <person name="Lai Q."/>
            <person name="Li C."/>
            <person name="Shao Z."/>
        </authorList>
    </citation>
    <scope>NUCLEOTIDE SEQUENCE [LARGE SCALE GENOMIC DNA]</scope>
    <source>
        <strain evidence="4 5">YTM-1</strain>
    </source>
</reference>
<evidence type="ECO:0000313" key="4">
    <source>
        <dbReference type="EMBL" id="ROO27563.1"/>
    </source>
</evidence>
<dbReference type="InterPro" id="IPR007712">
    <property type="entry name" value="RelE/ParE_toxin"/>
</dbReference>
<comment type="caution">
    <text evidence="4">The sequence shown here is derived from an EMBL/GenBank/DDBJ whole genome shotgun (WGS) entry which is preliminary data.</text>
</comment>
<proteinExistence type="inferred from homology"/>
<protein>
    <recommendedName>
        <fullName evidence="3">Toxin</fullName>
    </recommendedName>
</protein>
<sequence length="103" mass="12044">MAIRYELSQAADNDIEGLIEYTMQRFGRAQTQRYLAQIERQLEALIANPRLGQARDEIRPALRSRLVGQHLLFYRIKDEDTLRVVRVLHTSRDLQRFDETGSA</sequence>
<dbReference type="Gene3D" id="3.30.2310.20">
    <property type="entry name" value="RelE-like"/>
    <property type="match status" value="1"/>
</dbReference>
<dbReference type="PANTHER" id="PTHR33755:SF9">
    <property type="entry name" value="TOXIN PARE1"/>
    <property type="match status" value="1"/>
</dbReference>
<comment type="similarity">
    <text evidence="1 3">Belongs to the RelE toxin family.</text>
</comment>
<dbReference type="PIRSF" id="PIRSF029218">
    <property type="entry name" value="ParE"/>
    <property type="match status" value="1"/>
</dbReference>
<keyword evidence="2" id="KW-1277">Toxin-antitoxin system</keyword>
<dbReference type="Proteomes" id="UP000285310">
    <property type="component" value="Unassembled WGS sequence"/>
</dbReference>
<dbReference type="InterPro" id="IPR035093">
    <property type="entry name" value="RelE/ParE_toxin_dom_sf"/>
</dbReference>
<dbReference type="PANTHER" id="PTHR33755">
    <property type="entry name" value="TOXIN PARE1-RELATED"/>
    <property type="match status" value="1"/>
</dbReference>
<dbReference type="AlphaFoldDB" id="A0A423PPP5"/>
<organism evidence="4 5">
    <name type="scientific">Salinisphaera japonica YTM-1</name>
    <dbReference type="NCBI Taxonomy" id="1209778"/>
    <lineage>
        <taxon>Bacteria</taxon>
        <taxon>Pseudomonadati</taxon>
        <taxon>Pseudomonadota</taxon>
        <taxon>Gammaproteobacteria</taxon>
        <taxon>Salinisphaerales</taxon>
        <taxon>Salinisphaeraceae</taxon>
        <taxon>Salinisphaera</taxon>
    </lineage>
</organism>
<dbReference type="InterPro" id="IPR051803">
    <property type="entry name" value="TA_system_RelE-like_toxin"/>
</dbReference>
<dbReference type="EMBL" id="AYKG01000025">
    <property type="protein sequence ID" value="ROO27563.1"/>
    <property type="molecule type" value="Genomic_DNA"/>
</dbReference>
<dbReference type="Pfam" id="PF05016">
    <property type="entry name" value="ParE_toxin"/>
    <property type="match status" value="1"/>
</dbReference>
<gene>
    <name evidence="4" type="ORF">SAJA_09065</name>
</gene>
<evidence type="ECO:0000313" key="5">
    <source>
        <dbReference type="Proteomes" id="UP000285310"/>
    </source>
</evidence>
<name>A0A423PPP5_9GAMM</name>
<evidence type="ECO:0000256" key="3">
    <source>
        <dbReference type="PIRNR" id="PIRNR029218"/>
    </source>
</evidence>
<evidence type="ECO:0000256" key="1">
    <source>
        <dbReference type="ARBA" id="ARBA00006226"/>
    </source>
</evidence>
<dbReference type="RefSeq" id="WP_184999823.1">
    <property type="nucleotide sequence ID" value="NZ_AYKG01000025.1"/>
</dbReference>
<accession>A0A423PPP5</accession>
<evidence type="ECO:0000256" key="2">
    <source>
        <dbReference type="ARBA" id="ARBA00022649"/>
    </source>
</evidence>